<dbReference type="InterPro" id="IPR004456">
    <property type="entry name" value="Pglycerate_mutase_ApgM"/>
</dbReference>
<proteinExistence type="inferred from homology"/>
<dbReference type="Gene3D" id="3.30.70.2130">
    <property type="entry name" value="Metalloenzyme domain"/>
    <property type="match status" value="1"/>
</dbReference>
<dbReference type="GO" id="GO:0006096">
    <property type="term" value="P:glycolytic process"/>
    <property type="evidence" value="ECO:0007669"/>
    <property type="project" value="UniProtKB-KW"/>
</dbReference>
<dbReference type="Gene3D" id="3.40.720.10">
    <property type="entry name" value="Alkaline Phosphatase, subunit A"/>
    <property type="match status" value="2"/>
</dbReference>
<accession>F0SZ32</accession>
<evidence type="ECO:0000256" key="1">
    <source>
        <dbReference type="ARBA" id="ARBA00000370"/>
    </source>
</evidence>
<keyword evidence="9" id="KW-1185">Reference proteome</keyword>
<dbReference type="Pfam" id="PF10143">
    <property type="entry name" value="PhosphMutase"/>
    <property type="match status" value="1"/>
</dbReference>
<gene>
    <name evidence="8" type="ordered locus">Sgly_2881</name>
</gene>
<comment type="similarity">
    <text evidence="4">Belongs to the BPG-independent phosphoglycerate mutase family. A-PGAM subfamily.</text>
</comment>
<dbReference type="Proteomes" id="UP000007488">
    <property type="component" value="Chromosome"/>
</dbReference>
<comment type="function">
    <text evidence="2">Catalyzes the interconversion of 2-phosphoglycerate and 3-phosphoglycerate.</text>
</comment>
<evidence type="ECO:0000256" key="3">
    <source>
        <dbReference type="ARBA" id="ARBA00004921"/>
    </source>
</evidence>
<dbReference type="GO" id="GO:0046872">
    <property type="term" value="F:metal ion binding"/>
    <property type="evidence" value="ECO:0007669"/>
    <property type="project" value="InterPro"/>
</dbReference>
<evidence type="ECO:0000256" key="5">
    <source>
        <dbReference type="ARBA" id="ARBA00023152"/>
    </source>
</evidence>
<dbReference type="STRING" id="645991.Sgly_2881"/>
<keyword evidence="5" id="KW-0324">Glycolysis</keyword>
<evidence type="ECO:0000313" key="9">
    <source>
        <dbReference type="Proteomes" id="UP000007488"/>
    </source>
</evidence>
<dbReference type="InterPro" id="IPR006124">
    <property type="entry name" value="Metalloenzyme"/>
</dbReference>
<dbReference type="HOGENOM" id="CLU_034906_2_0_9"/>
<comment type="pathway">
    <text evidence="3">Carbohydrate degradation.</text>
</comment>
<reference evidence="8 9" key="1">
    <citation type="journal article" date="2011" name="Stand. Genomic Sci.">
        <title>Complete genome sequence of Syntrophobotulus glycolicus type strain (FlGlyR).</title>
        <authorList>
            <person name="Han C."/>
            <person name="Mwirichia R."/>
            <person name="Chertkov O."/>
            <person name="Held B."/>
            <person name="Lapidus A."/>
            <person name="Nolan M."/>
            <person name="Lucas S."/>
            <person name="Hammon N."/>
            <person name="Deshpande S."/>
            <person name="Cheng J.F."/>
            <person name="Tapia R."/>
            <person name="Goodwin L."/>
            <person name="Pitluck S."/>
            <person name="Huntemann M."/>
            <person name="Liolios K."/>
            <person name="Ivanova N."/>
            <person name="Pagani I."/>
            <person name="Mavromatis K."/>
            <person name="Ovchinikova G."/>
            <person name="Pati A."/>
            <person name="Chen A."/>
            <person name="Palaniappan K."/>
            <person name="Land M."/>
            <person name="Hauser L."/>
            <person name="Brambilla E.M."/>
            <person name="Rohde M."/>
            <person name="Spring S."/>
            <person name="Sikorski J."/>
            <person name="Goker M."/>
            <person name="Woyke T."/>
            <person name="Bristow J."/>
            <person name="Eisen J.A."/>
            <person name="Markowitz V."/>
            <person name="Hugenholtz P."/>
            <person name="Kyrpides N.C."/>
            <person name="Klenk H.P."/>
            <person name="Detter J.C."/>
        </authorList>
    </citation>
    <scope>NUCLEOTIDE SEQUENCE [LARGE SCALE GENOMIC DNA]</scope>
    <source>
        <strain evidence="9">DSM 8271 / FlGlyR</strain>
    </source>
</reference>
<sequence>MKAVLVVIDGLADQAIPQLDHRSSYTFARHRHMDALAETGFHGYLDVCPAGFLPESMVCILNLLGIRKEFYPSGRAALEILSLGYPLGQDEVVARCNLVVADHRRRLVSFNGGSLNNAEMEEASRLMVRAASPVRFLPLAGYRNLLVLKKDQLTRPDAPTFPPHESLGENVDSLLAALFSSSPVAKNFVELSAESLSRFHGHERQYLFYPWGISQSVELPDFAGIYRCRAAAVCAADIARGIGIALGMDVPELHGLTGDTDTDLLLKARTACSLLRDHEFVFVHINGADEASHRCDYWEKVRFIERIDEEFIAYLVKHTAPGTKLLICADHATDPLTGKHAHLPVPVILSSRQKEKKFLNREILTPADALHCLLTK</sequence>
<evidence type="ECO:0000256" key="2">
    <source>
        <dbReference type="ARBA" id="ARBA00002315"/>
    </source>
</evidence>
<dbReference type="InterPro" id="IPR042253">
    <property type="entry name" value="Pglycerate_mutase_ApgM_sf"/>
</dbReference>
<evidence type="ECO:0000313" key="8">
    <source>
        <dbReference type="EMBL" id="ADY57150.1"/>
    </source>
</evidence>
<dbReference type="KEGG" id="sgy:Sgly_2881"/>
<dbReference type="PANTHER" id="PTHR31209:SF0">
    <property type="entry name" value="METALLOENZYME DOMAIN-CONTAINING PROTEIN"/>
    <property type="match status" value="1"/>
</dbReference>
<dbReference type="OrthoDB" id="9804453at2"/>
<name>F0SZ32_SYNGF</name>
<dbReference type="InterPro" id="IPR017850">
    <property type="entry name" value="Alkaline_phosphatase_core_sf"/>
</dbReference>
<dbReference type="EMBL" id="CP002547">
    <property type="protein sequence ID" value="ADY57150.1"/>
    <property type="molecule type" value="Genomic_DNA"/>
</dbReference>
<reference evidence="9" key="2">
    <citation type="submission" date="2011-02" db="EMBL/GenBank/DDBJ databases">
        <title>The complete genome of Syntrophobotulus glycolicus DSM 8271.</title>
        <authorList>
            <person name="Lucas S."/>
            <person name="Copeland A."/>
            <person name="Lapidus A."/>
            <person name="Bruce D."/>
            <person name="Goodwin L."/>
            <person name="Pitluck S."/>
            <person name="Kyrpides N."/>
            <person name="Mavromatis K."/>
            <person name="Pagani I."/>
            <person name="Ivanova N."/>
            <person name="Mikhailova N."/>
            <person name="Chertkov O."/>
            <person name="Held B."/>
            <person name="Detter J.C."/>
            <person name="Tapia R."/>
            <person name="Han C."/>
            <person name="Land M."/>
            <person name="Hauser L."/>
            <person name="Markowitz V."/>
            <person name="Cheng J.-F."/>
            <person name="Hugenholtz P."/>
            <person name="Woyke T."/>
            <person name="Wu D."/>
            <person name="Spring S."/>
            <person name="Schroeder M."/>
            <person name="Brambilla E."/>
            <person name="Klenk H.-P."/>
            <person name="Eisen J.A."/>
        </authorList>
    </citation>
    <scope>NUCLEOTIDE SEQUENCE [LARGE SCALE GENOMIC DNA]</scope>
    <source>
        <strain evidence="9">DSM 8271 / FlGlyR</strain>
    </source>
</reference>
<protein>
    <submittedName>
        <fullName evidence="8">Phosphoglycerate mutase</fullName>
    </submittedName>
</protein>
<dbReference type="RefSeq" id="WP_013625970.1">
    <property type="nucleotide sequence ID" value="NC_015172.1"/>
</dbReference>
<dbReference type="GO" id="GO:0004619">
    <property type="term" value="F:phosphoglycerate mutase activity"/>
    <property type="evidence" value="ECO:0007669"/>
    <property type="project" value="UniProtKB-EC"/>
</dbReference>
<dbReference type="SUPFAM" id="SSF53649">
    <property type="entry name" value="Alkaline phosphatase-like"/>
    <property type="match status" value="1"/>
</dbReference>
<keyword evidence="6" id="KW-0413">Isomerase</keyword>
<feature type="domain" description="Metalloenzyme" evidence="7">
    <location>
        <begin position="1"/>
        <end position="364"/>
    </location>
</feature>
<organism evidence="8 9">
    <name type="scientific">Syntrophobotulus glycolicus (strain DSM 8271 / FlGlyR)</name>
    <dbReference type="NCBI Taxonomy" id="645991"/>
    <lineage>
        <taxon>Bacteria</taxon>
        <taxon>Bacillati</taxon>
        <taxon>Bacillota</taxon>
        <taxon>Clostridia</taxon>
        <taxon>Eubacteriales</taxon>
        <taxon>Desulfitobacteriaceae</taxon>
        <taxon>Syntrophobotulus</taxon>
    </lineage>
</organism>
<evidence type="ECO:0000256" key="4">
    <source>
        <dbReference type="ARBA" id="ARBA00005524"/>
    </source>
</evidence>
<dbReference type="PANTHER" id="PTHR31209">
    <property type="entry name" value="COFACTOR-INDEPENDENT PHOSPHOGLYCERATE MUTASE"/>
    <property type="match status" value="1"/>
</dbReference>
<comment type="catalytic activity">
    <reaction evidence="1">
        <text>(2R)-2-phosphoglycerate = (2R)-3-phosphoglycerate</text>
        <dbReference type="Rhea" id="RHEA:15901"/>
        <dbReference type="ChEBI" id="CHEBI:58272"/>
        <dbReference type="ChEBI" id="CHEBI:58289"/>
        <dbReference type="EC" id="5.4.2.12"/>
    </reaction>
</comment>
<evidence type="ECO:0000256" key="6">
    <source>
        <dbReference type="ARBA" id="ARBA00023235"/>
    </source>
</evidence>
<dbReference type="AlphaFoldDB" id="F0SZ32"/>
<dbReference type="eggNOG" id="COG3635">
    <property type="taxonomic scope" value="Bacteria"/>
</dbReference>
<evidence type="ECO:0000259" key="7">
    <source>
        <dbReference type="Pfam" id="PF01676"/>
    </source>
</evidence>
<dbReference type="Pfam" id="PF01676">
    <property type="entry name" value="Metalloenzyme"/>
    <property type="match status" value="1"/>
</dbReference>